<protein>
    <submittedName>
        <fullName evidence="11">Uncharacterized protein</fullName>
    </submittedName>
</protein>
<keyword evidence="3" id="KW-0813">Transport</keyword>
<keyword evidence="9" id="KW-0066">ATP synthesis</keyword>
<keyword evidence="8 10" id="KW-0472">Membrane</keyword>
<dbReference type="Ensembl" id="ENSCABT00000014934.1">
    <property type="protein sequence ID" value="ENSCABP00000013612.1"/>
    <property type="gene ID" value="ENSCABG00000010209.1"/>
</dbReference>
<evidence type="ECO:0000256" key="4">
    <source>
        <dbReference type="ARBA" id="ARBA00022547"/>
    </source>
</evidence>
<evidence type="ECO:0000313" key="12">
    <source>
        <dbReference type="Proteomes" id="UP000694404"/>
    </source>
</evidence>
<dbReference type="GeneTree" id="ENSGT00950000186141"/>
<evidence type="ECO:0000256" key="1">
    <source>
        <dbReference type="ARBA" id="ARBA00004325"/>
    </source>
</evidence>
<keyword evidence="12" id="KW-1185">Reference proteome</keyword>
<keyword evidence="10" id="KW-1133">Transmembrane helix</keyword>
<feature type="transmembrane region" description="Helical" evidence="10">
    <location>
        <begin position="47"/>
        <end position="70"/>
    </location>
</feature>
<dbReference type="PANTHER" id="PTHR13080">
    <property type="entry name" value="ATP SYNTHASE F CHAIN, MITOCHONDRIAL-RELATED"/>
    <property type="match status" value="1"/>
</dbReference>
<keyword evidence="10" id="KW-0812">Transmembrane</keyword>
<comment type="subcellular location">
    <subcellularLocation>
        <location evidence="1">Mitochondrion membrane</location>
    </subcellularLocation>
</comment>
<organism evidence="11 12">
    <name type="scientific">Chelonoidis abingdonii</name>
    <name type="common">Abingdon island giant tortoise</name>
    <name type="synonym">Testudo abingdonii</name>
    <dbReference type="NCBI Taxonomy" id="106734"/>
    <lineage>
        <taxon>Eukaryota</taxon>
        <taxon>Metazoa</taxon>
        <taxon>Chordata</taxon>
        <taxon>Craniata</taxon>
        <taxon>Vertebrata</taxon>
        <taxon>Euteleostomi</taxon>
        <taxon>Archelosauria</taxon>
        <taxon>Testudinata</taxon>
        <taxon>Testudines</taxon>
        <taxon>Cryptodira</taxon>
        <taxon>Durocryptodira</taxon>
        <taxon>Testudinoidea</taxon>
        <taxon>Testudinidae</taxon>
        <taxon>Chelonoidis</taxon>
    </lineage>
</organism>
<proteinExistence type="inferred from homology"/>
<name>A0A8C0GSY2_CHEAB</name>
<dbReference type="GO" id="GO:0031966">
    <property type="term" value="C:mitochondrial membrane"/>
    <property type="evidence" value="ECO:0007669"/>
    <property type="project" value="UniProtKB-SubCell"/>
</dbReference>
<keyword evidence="4" id="KW-0138">CF(0)</keyword>
<keyword evidence="7" id="KW-0496">Mitochondrion</keyword>
<dbReference type="GO" id="GO:0046933">
    <property type="term" value="F:proton-transporting ATP synthase activity, rotational mechanism"/>
    <property type="evidence" value="ECO:0007669"/>
    <property type="project" value="TreeGrafter"/>
</dbReference>
<evidence type="ECO:0000256" key="8">
    <source>
        <dbReference type="ARBA" id="ARBA00023136"/>
    </source>
</evidence>
<keyword evidence="5" id="KW-0375">Hydrogen ion transport</keyword>
<evidence type="ECO:0000256" key="9">
    <source>
        <dbReference type="ARBA" id="ARBA00023310"/>
    </source>
</evidence>
<dbReference type="PANTHER" id="PTHR13080:SF20">
    <property type="entry name" value="ATP SYNTHASE SUBUNIT F, MITOCHONDRIAL-RELATED"/>
    <property type="match status" value="1"/>
</dbReference>
<accession>A0A8C0GSY2</accession>
<keyword evidence="6" id="KW-0406">Ion transport</keyword>
<dbReference type="AlphaFoldDB" id="A0A8C0GSY2"/>
<evidence type="ECO:0000256" key="6">
    <source>
        <dbReference type="ARBA" id="ARBA00023065"/>
    </source>
</evidence>
<sequence length="80" mass="9012">MAEAVNGMMLVTDQSVPLKDTRPLDVKLGQLDCSVGFHPLGIYLNEYVRGIGGIAMVLFGYVVVSYVWNYEHLKHDGWRK</sequence>
<evidence type="ECO:0000256" key="7">
    <source>
        <dbReference type="ARBA" id="ARBA00023128"/>
    </source>
</evidence>
<evidence type="ECO:0000256" key="10">
    <source>
        <dbReference type="SAM" id="Phobius"/>
    </source>
</evidence>
<reference evidence="11" key="2">
    <citation type="submission" date="2025-09" db="UniProtKB">
        <authorList>
            <consortium name="Ensembl"/>
        </authorList>
    </citation>
    <scope>IDENTIFICATION</scope>
</reference>
<dbReference type="Proteomes" id="UP000694404">
    <property type="component" value="Unplaced"/>
</dbReference>
<evidence type="ECO:0000256" key="2">
    <source>
        <dbReference type="ARBA" id="ARBA00005895"/>
    </source>
</evidence>
<dbReference type="GO" id="GO:0042776">
    <property type="term" value="P:proton motive force-driven mitochondrial ATP synthesis"/>
    <property type="evidence" value="ECO:0007669"/>
    <property type="project" value="TreeGrafter"/>
</dbReference>
<evidence type="ECO:0000256" key="5">
    <source>
        <dbReference type="ARBA" id="ARBA00022781"/>
    </source>
</evidence>
<comment type="similarity">
    <text evidence="2">Belongs to the ATPase F chain family.</text>
</comment>
<dbReference type="GO" id="GO:0045259">
    <property type="term" value="C:proton-transporting ATP synthase complex"/>
    <property type="evidence" value="ECO:0007669"/>
    <property type="project" value="UniProtKB-KW"/>
</dbReference>
<dbReference type="InterPro" id="IPR019344">
    <property type="entry name" value="F1F0-ATPsyn_F_prd"/>
</dbReference>
<reference evidence="11" key="1">
    <citation type="submission" date="2025-08" db="UniProtKB">
        <authorList>
            <consortium name="Ensembl"/>
        </authorList>
    </citation>
    <scope>IDENTIFICATION</scope>
</reference>
<evidence type="ECO:0000256" key="3">
    <source>
        <dbReference type="ARBA" id="ARBA00022448"/>
    </source>
</evidence>
<evidence type="ECO:0000313" key="11">
    <source>
        <dbReference type="Ensembl" id="ENSCABP00000013612.1"/>
    </source>
</evidence>